<comment type="caution">
    <text evidence="1">The sequence shown here is derived from an EMBL/GenBank/DDBJ whole genome shotgun (WGS) entry which is preliminary data.</text>
</comment>
<gene>
    <name evidence="1" type="ORF">GCM10009742_53050</name>
</gene>
<dbReference type="EMBL" id="BAAAND010000008">
    <property type="protein sequence ID" value="GAA1598841.1"/>
    <property type="molecule type" value="Genomic_DNA"/>
</dbReference>
<evidence type="ECO:0000313" key="1">
    <source>
        <dbReference type="EMBL" id="GAA1598841.1"/>
    </source>
</evidence>
<protein>
    <recommendedName>
        <fullName evidence="3">DUF2267 domain-containing protein</fullName>
    </recommendedName>
</protein>
<dbReference type="Proteomes" id="UP001500190">
    <property type="component" value="Unassembled WGS sequence"/>
</dbReference>
<dbReference type="RefSeq" id="WP_344196013.1">
    <property type="nucleotide sequence ID" value="NZ_BAAAND010000008.1"/>
</dbReference>
<dbReference type="Gene3D" id="1.10.490.110">
    <property type="entry name" value="Uncharacterized conserved protein DUF2267"/>
    <property type="match status" value="1"/>
</dbReference>
<accession>A0ABN2E940</accession>
<reference evidence="1 2" key="1">
    <citation type="journal article" date="2019" name="Int. J. Syst. Evol. Microbiol.">
        <title>The Global Catalogue of Microorganisms (GCM) 10K type strain sequencing project: providing services to taxonomists for standard genome sequencing and annotation.</title>
        <authorList>
            <consortium name="The Broad Institute Genomics Platform"/>
            <consortium name="The Broad Institute Genome Sequencing Center for Infectious Disease"/>
            <person name="Wu L."/>
            <person name="Ma J."/>
        </authorList>
    </citation>
    <scope>NUCLEOTIDE SEQUENCE [LARGE SCALE GENOMIC DNA]</scope>
    <source>
        <strain evidence="1 2">JCM 14304</strain>
    </source>
</reference>
<name>A0ABN2E940_9ACTN</name>
<dbReference type="Pfam" id="PF10025">
    <property type="entry name" value="DUF2267"/>
    <property type="match status" value="1"/>
</dbReference>
<sequence length="151" mass="16758">MNAIRVEAIDHAERTASLWVTGVAIELGTDDRQFAYRVLRAWLHGLRDRLGVEETAHFAAQLPELLRGVYYDGWNPSRVPQKTGAAEFERRFAREAVVSQDDVPKVAVAVTRAIDKLSSPGHLTHALQQLPHALRAVLAGREAVTDGRPFV</sequence>
<proteinExistence type="predicted"/>
<evidence type="ECO:0008006" key="3">
    <source>
        <dbReference type="Google" id="ProtNLM"/>
    </source>
</evidence>
<keyword evidence="2" id="KW-1185">Reference proteome</keyword>
<organism evidence="1 2">
    <name type="scientific">Kribbella karoonensis</name>
    <dbReference type="NCBI Taxonomy" id="324851"/>
    <lineage>
        <taxon>Bacteria</taxon>
        <taxon>Bacillati</taxon>
        <taxon>Actinomycetota</taxon>
        <taxon>Actinomycetes</taxon>
        <taxon>Propionibacteriales</taxon>
        <taxon>Kribbellaceae</taxon>
        <taxon>Kribbella</taxon>
    </lineage>
</organism>
<dbReference type="InterPro" id="IPR038282">
    <property type="entry name" value="DUF2267_sf"/>
</dbReference>
<evidence type="ECO:0000313" key="2">
    <source>
        <dbReference type="Proteomes" id="UP001500190"/>
    </source>
</evidence>
<dbReference type="InterPro" id="IPR018727">
    <property type="entry name" value="DUF2267"/>
</dbReference>